<accession>A0A699R4V1</accession>
<name>A0A699R4V1_TANCI</name>
<feature type="compositionally biased region" description="Low complexity" evidence="1">
    <location>
        <begin position="122"/>
        <end position="133"/>
    </location>
</feature>
<organism evidence="2">
    <name type="scientific">Tanacetum cinerariifolium</name>
    <name type="common">Dalmatian daisy</name>
    <name type="synonym">Chrysanthemum cinerariifolium</name>
    <dbReference type="NCBI Taxonomy" id="118510"/>
    <lineage>
        <taxon>Eukaryota</taxon>
        <taxon>Viridiplantae</taxon>
        <taxon>Streptophyta</taxon>
        <taxon>Embryophyta</taxon>
        <taxon>Tracheophyta</taxon>
        <taxon>Spermatophyta</taxon>
        <taxon>Magnoliopsida</taxon>
        <taxon>eudicotyledons</taxon>
        <taxon>Gunneridae</taxon>
        <taxon>Pentapetalae</taxon>
        <taxon>asterids</taxon>
        <taxon>campanulids</taxon>
        <taxon>Asterales</taxon>
        <taxon>Asteraceae</taxon>
        <taxon>Asteroideae</taxon>
        <taxon>Anthemideae</taxon>
        <taxon>Anthemidinae</taxon>
        <taxon>Tanacetum</taxon>
    </lineage>
</organism>
<reference evidence="2" key="1">
    <citation type="journal article" date="2019" name="Sci. Rep.">
        <title>Draft genome of Tanacetum cinerariifolium, the natural source of mosquito coil.</title>
        <authorList>
            <person name="Yamashiro T."/>
            <person name="Shiraishi A."/>
            <person name="Satake H."/>
            <person name="Nakayama K."/>
        </authorList>
    </citation>
    <scope>NUCLEOTIDE SEQUENCE</scope>
</reference>
<proteinExistence type="predicted"/>
<protein>
    <submittedName>
        <fullName evidence="2">Uncharacterized protein</fullName>
    </submittedName>
</protein>
<comment type="caution">
    <text evidence="2">The sequence shown here is derived from an EMBL/GenBank/DDBJ whole genome shotgun (WGS) entry which is preliminary data.</text>
</comment>
<dbReference type="AlphaFoldDB" id="A0A699R4V1"/>
<feature type="region of interest" description="Disordered" evidence="1">
    <location>
        <begin position="100"/>
        <end position="146"/>
    </location>
</feature>
<evidence type="ECO:0000313" key="2">
    <source>
        <dbReference type="EMBL" id="GFC80077.1"/>
    </source>
</evidence>
<sequence>MTLKELTDLCTILSQKVLDLENVKTAQAKEIASLQKRVTKLEQRKSSRISGFHPFRACTSRRHSLGKKNVSKHRRKNLKSQQKFQDVDVLVDEEVIVEDKGSEEKGGSTTEIVSIARPEVSTTEPKTPPTTTTLFDDEDVTITDTL</sequence>
<gene>
    <name evidence="2" type="ORF">Tci_852047</name>
</gene>
<feature type="non-terminal residue" evidence="2">
    <location>
        <position position="146"/>
    </location>
</feature>
<feature type="compositionally biased region" description="Acidic residues" evidence="1">
    <location>
        <begin position="135"/>
        <end position="146"/>
    </location>
</feature>
<dbReference type="EMBL" id="BKCJ011073395">
    <property type="protein sequence ID" value="GFC80077.1"/>
    <property type="molecule type" value="Genomic_DNA"/>
</dbReference>
<evidence type="ECO:0000256" key="1">
    <source>
        <dbReference type="SAM" id="MobiDB-lite"/>
    </source>
</evidence>